<dbReference type="OrthoDB" id="223453at2"/>
<evidence type="ECO:0000256" key="3">
    <source>
        <dbReference type="ARBA" id="ARBA00023002"/>
    </source>
</evidence>
<dbReference type="Gene3D" id="3.50.50.60">
    <property type="entry name" value="FAD/NAD(P)-binding domain"/>
    <property type="match status" value="1"/>
</dbReference>
<gene>
    <name evidence="8" type="ORF">DSM3645_23196</name>
</gene>
<dbReference type="RefSeq" id="WP_002652538.1">
    <property type="nucleotide sequence ID" value="NZ_CH672376.1"/>
</dbReference>
<evidence type="ECO:0000313" key="9">
    <source>
        <dbReference type="Proteomes" id="UP000004358"/>
    </source>
</evidence>
<evidence type="ECO:0000256" key="7">
    <source>
        <dbReference type="SAM" id="SignalP"/>
    </source>
</evidence>
<feature type="signal peptide" evidence="7">
    <location>
        <begin position="1"/>
        <end position="26"/>
    </location>
</feature>
<proteinExistence type="predicted"/>
<sequence>MSLTARHRLNCLIAAILLGNVGAALANDEVAPPVIEADLLVVGGAESGCAAAVQAARMGVKRIVLVNDTNWVGGQFSSEALGAIDENRAHEYNGKVPIPRSGLFREVIDAMEDKNEELYGVRRPGNTRVITTCRPVIANEVFEALLQPYEASGQIQRFSNLRVKSVTVQDSRVKAVTFEPLAESATPLKVHAQLTIDASDWGDVIKLSGAPYDFGLDARSEYGEPRAQESPEPNTDVNPITWCMILVAQTEEALIPQPAGYDERDFLGQWKWIDDKFNFASRRLVDGKALKDRQQADIYLINNPQVDYPLDVFTADVAAALEAMEAGASKKQFVDLTPQQREIVFRDARLRTLQYLYFMQQKYPSFRTMAMSDEFGTADKLPPKPYVRESLRLKALHMIKEQEVVGAGAQSNYAQTMFADGVFSWQFELDFHPTARKWLSSEGAAGPWDATFRGQRKFGVGGTGLSIFPLRSFVPQEMDGLLGAQKNLGYTSIVSSSCRLHDQSMAAGQACGAVAAVSLLKDVSPREMWRDPQYLAEVWTGLLTQKDAAAVVIWPFNDVDPYDDGFVAIQQLAVRRLFPLAPHETSFRPDAPAEAEWVAEVVKHIQSQGYDCAVNAIMPTKTRREAAIALWKAIQSQPIPAYERQSPDDADGDGIADANDALPFTAGETSWK</sequence>
<keyword evidence="4" id="KW-0408">Iron</keyword>
<dbReference type="GO" id="GO:0051539">
    <property type="term" value="F:4 iron, 4 sulfur cluster binding"/>
    <property type="evidence" value="ECO:0007669"/>
    <property type="project" value="UniProtKB-KW"/>
</dbReference>
<feature type="chain" id="PRO_5002664794" evidence="7">
    <location>
        <begin position="27"/>
        <end position="672"/>
    </location>
</feature>
<dbReference type="AlphaFoldDB" id="A3ZQ76"/>
<dbReference type="SUPFAM" id="SSF51905">
    <property type="entry name" value="FAD/NAD(P)-binding domain"/>
    <property type="match status" value="1"/>
</dbReference>
<feature type="region of interest" description="Disordered" evidence="6">
    <location>
        <begin position="641"/>
        <end position="672"/>
    </location>
</feature>
<protein>
    <submittedName>
        <fullName evidence="8">Putative secreted protein</fullName>
    </submittedName>
</protein>
<dbReference type="InterPro" id="IPR036188">
    <property type="entry name" value="FAD/NAD-bd_sf"/>
</dbReference>
<dbReference type="HOGENOM" id="CLU_408656_0_0_0"/>
<dbReference type="PANTHER" id="PTHR43498">
    <property type="entry name" value="FERREDOXIN:COB-COM HETERODISULFIDE REDUCTASE SUBUNIT A"/>
    <property type="match status" value="1"/>
</dbReference>
<dbReference type="PANTHER" id="PTHR43498:SF1">
    <property type="entry name" value="COB--COM HETERODISULFIDE REDUCTASE IRON-SULFUR SUBUNIT A"/>
    <property type="match status" value="1"/>
</dbReference>
<keyword evidence="3" id="KW-0560">Oxidoreductase</keyword>
<keyword evidence="5" id="KW-0411">Iron-sulfur</keyword>
<evidence type="ECO:0000313" key="8">
    <source>
        <dbReference type="EMBL" id="EAQ81349.1"/>
    </source>
</evidence>
<dbReference type="Proteomes" id="UP000004358">
    <property type="component" value="Unassembled WGS sequence"/>
</dbReference>
<evidence type="ECO:0000256" key="4">
    <source>
        <dbReference type="ARBA" id="ARBA00023004"/>
    </source>
</evidence>
<dbReference type="GO" id="GO:0046872">
    <property type="term" value="F:metal ion binding"/>
    <property type="evidence" value="ECO:0007669"/>
    <property type="project" value="UniProtKB-KW"/>
</dbReference>
<keyword evidence="7" id="KW-0732">Signal</keyword>
<dbReference type="Pfam" id="PF12831">
    <property type="entry name" value="FAD_oxidored"/>
    <property type="match status" value="1"/>
</dbReference>
<dbReference type="EMBL" id="AANZ01000005">
    <property type="protein sequence ID" value="EAQ81349.1"/>
    <property type="molecule type" value="Genomic_DNA"/>
</dbReference>
<keyword evidence="2" id="KW-0479">Metal-binding</keyword>
<reference evidence="8 9" key="1">
    <citation type="submission" date="2006-02" db="EMBL/GenBank/DDBJ databases">
        <authorList>
            <person name="Amann R."/>
            <person name="Ferriera S."/>
            <person name="Johnson J."/>
            <person name="Kravitz S."/>
            <person name="Halpern A."/>
            <person name="Remington K."/>
            <person name="Beeson K."/>
            <person name="Tran B."/>
            <person name="Rogers Y.-H."/>
            <person name="Friedman R."/>
            <person name="Venter J.C."/>
        </authorList>
    </citation>
    <scope>NUCLEOTIDE SEQUENCE [LARGE SCALE GENOMIC DNA]</scope>
    <source>
        <strain evidence="8 9">DSM 3645</strain>
    </source>
</reference>
<dbReference type="eggNOG" id="COG2072">
    <property type="taxonomic scope" value="Bacteria"/>
</dbReference>
<name>A3ZQ76_9BACT</name>
<evidence type="ECO:0000256" key="6">
    <source>
        <dbReference type="SAM" id="MobiDB-lite"/>
    </source>
</evidence>
<dbReference type="GO" id="GO:0016491">
    <property type="term" value="F:oxidoreductase activity"/>
    <property type="evidence" value="ECO:0007669"/>
    <property type="project" value="UniProtKB-KW"/>
</dbReference>
<keyword evidence="1" id="KW-0004">4Fe-4S</keyword>
<comment type="caution">
    <text evidence="8">The sequence shown here is derived from an EMBL/GenBank/DDBJ whole genome shotgun (WGS) entry which is preliminary data.</text>
</comment>
<dbReference type="STRING" id="314230.DSM3645_23196"/>
<evidence type="ECO:0000256" key="5">
    <source>
        <dbReference type="ARBA" id="ARBA00023014"/>
    </source>
</evidence>
<accession>A3ZQ76</accession>
<evidence type="ECO:0000256" key="1">
    <source>
        <dbReference type="ARBA" id="ARBA00022485"/>
    </source>
</evidence>
<organism evidence="8 9">
    <name type="scientific">Blastopirellula marina DSM 3645</name>
    <dbReference type="NCBI Taxonomy" id="314230"/>
    <lineage>
        <taxon>Bacteria</taxon>
        <taxon>Pseudomonadati</taxon>
        <taxon>Planctomycetota</taxon>
        <taxon>Planctomycetia</taxon>
        <taxon>Pirellulales</taxon>
        <taxon>Pirellulaceae</taxon>
        <taxon>Blastopirellula</taxon>
    </lineage>
</organism>
<evidence type="ECO:0000256" key="2">
    <source>
        <dbReference type="ARBA" id="ARBA00022723"/>
    </source>
</evidence>
<dbReference type="InterPro" id="IPR039650">
    <property type="entry name" value="HdrA-like"/>
</dbReference>